<dbReference type="OrthoDB" id="337750at2759"/>
<feature type="region of interest" description="Disordered" evidence="1">
    <location>
        <begin position="1"/>
        <end position="95"/>
    </location>
</feature>
<evidence type="ECO:0000313" key="2">
    <source>
        <dbReference type="EMBL" id="THH19879.1"/>
    </source>
</evidence>
<keyword evidence="3" id="KW-1185">Reference proteome</keyword>
<proteinExistence type="predicted"/>
<evidence type="ECO:0000313" key="3">
    <source>
        <dbReference type="Proteomes" id="UP000308730"/>
    </source>
</evidence>
<feature type="compositionally biased region" description="Polar residues" evidence="1">
    <location>
        <begin position="58"/>
        <end position="72"/>
    </location>
</feature>
<organism evidence="2 3">
    <name type="scientific">Antrodiella citrinella</name>
    <dbReference type="NCBI Taxonomy" id="2447956"/>
    <lineage>
        <taxon>Eukaryota</taxon>
        <taxon>Fungi</taxon>
        <taxon>Dikarya</taxon>
        <taxon>Basidiomycota</taxon>
        <taxon>Agaricomycotina</taxon>
        <taxon>Agaricomycetes</taxon>
        <taxon>Polyporales</taxon>
        <taxon>Steccherinaceae</taxon>
        <taxon>Antrodiella</taxon>
    </lineage>
</organism>
<sequence length="135" mass="14734">MAYYSNTRSPPPLQHPVPTHPAYIPEPPATPASPQGYERYTSSPSQPGYQQPPQQQQHIPTYNQYQPVNVNSPPRQQPIQGQIPPPHLGGPMAPVDMSAWGLNDATAQFGMQLGQNAVAAGQDYVTKNVRPLVQS</sequence>
<evidence type="ECO:0000256" key="1">
    <source>
        <dbReference type="SAM" id="MobiDB-lite"/>
    </source>
</evidence>
<gene>
    <name evidence="2" type="ORF">EUX98_g8693</name>
</gene>
<protein>
    <submittedName>
        <fullName evidence="2">Uncharacterized protein</fullName>
    </submittedName>
</protein>
<dbReference type="AlphaFoldDB" id="A0A4S4M451"/>
<name>A0A4S4M451_9APHY</name>
<dbReference type="EMBL" id="SGPM01000517">
    <property type="protein sequence ID" value="THH19879.1"/>
    <property type="molecule type" value="Genomic_DNA"/>
</dbReference>
<feature type="compositionally biased region" description="Low complexity" evidence="1">
    <location>
        <begin position="73"/>
        <end position="82"/>
    </location>
</feature>
<reference evidence="2 3" key="1">
    <citation type="submission" date="2019-02" db="EMBL/GenBank/DDBJ databases">
        <title>Genome sequencing of the rare red list fungi Antrodiella citrinella (Flaviporus citrinellus).</title>
        <authorList>
            <person name="Buettner E."/>
            <person name="Kellner H."/>
        </authorList>
    </citation>
    <scope>NUCLEOTIDE SEQUENCE [LARGE SCALE GENOMIC DNA]</scope>
    <source>
        <strain evidence="2 3">DSM 108506</strain>
    </source>
</reference>
<dbReference type="Proteomes" id="UP000308730">
    <property type="component" value="Unassembled WGS sequence"/>
</dbReference>
<feature type="compositionally biased region" description="Low complexity" evidence="1">
    <location>
        <begin position="42"/>
        <end position="57"/>
    </location>
</feature>
<comment type="caution">
    <text evidence="2">The sequence shown here is derived from an EMBL/GenBank/DDBJ whole genome shotgun (WGS) entry which is preliminary data.</text>
</comment>
<accession>A0A4S4M451</accession>
<feature type="compositionally biased region" description="Pro residues" evidence="1">
    <location>
        <begin position="9"/>
        <end position="31"/>
    </location>
</feature>